<dbReference type="GO" id="GO:0005524">
    <property type="term" value="F:ATP binding"/>
    <property type="evidence" value="ECO:0007669"/>
    <property type="project" value="TreeGrafter"/>
</dbReference>
<sequence>MPNQTDHIEVRTFADGGAAVGGERIDTAGFPDPYTATLAHVAAEAELRRAKVLTHGIDHAAGQDSWFYVTPDGEIELPEPVPQGASPVGSDEPESQSIPDDVPAPPAAPPRVGASSQPVPPASSRGGSEPESSARPESIVTLGAPGFTPPADPQPRSRRDARAADPLHADTTVFVRRPRNRPKHGARGALYTLSGGTVNLGPSSREQRDRELADRIARQLTGSHNTAILSLKGGIGKTSTTVGLGLVLAEYRGDPPMAIDANPDSGDLAERALGESGYQSSARQTITDLLADAPSIDSLTELSKYVQHAGRFHLVAGEQDPALSDSLTADEYLTVSRLISRYYSVVLTDCGTGVTHQAMSGILQTADNLIVAAGYAVSGANRARSTLRWLAGHGYEKLAREAIVVITDKDGVSNRVDKDAIRGHLSGYCRELIAVPNDKGVADGDLVSLDGLKPATRDAYRRLAAAVVDGYE</sequence>
<dbReference type="Proteomes" id="UP000539111">
    <property type="component" value="Unassembled WGS sequence"/>
</dbReference>
<dbReference type="InterPro" id="IPR027417">
    <property type="entry name" value="P-loop_NTPase"/>
</dbReference>
<dbReference type="EMBL" id="JACBZP010000001">
    <property type="protein sequence ID" value="NYI67792.1"/>
    <property type="molecule type" value="Genomic_DNA"/>
</dbReference>
<accession>A0A7Z0IHT2</accession>
<evidence type="ECO:0000313" key="2">
    <source>
        <dbReference type="EMBL" id="NYI67792.1"/>
    </source>
</evidence>
<dbReference type="AlphaFoldDB" id="A0A7Z0IHT2"/>
<dbReference type="GO" id="GO:0009898">
    <property type="term" value="C:cytoplasmic side of plasma membrane"/>
    <property type="evidence" value="ECO:0007669"/>
    <property type="project" value="TreeGrafter"/>
</dbReference>
<feature type="region of interest" description="Disordered" evidence="1">
    <location>
        <begin position="73"/>
        <end position="208"/>
    </location>
</feature>
<keyword evidence="2" id="KW-0969">Cilium</keyword>
<dbReference type="Gene3D" id="3.40.50.300">
    <property type="entry name" value="P-loop containing nucleotide triphosphate hydrolases"/>
    <property type="match status" value="1"/>
</dbReference>
<feature type="compositionally biased region" description="Polar residues" evidence="1">
    <location>
        <begin position="194"/>
        <end position="204"/>
    </location>
</feature>
<dbReference type="RefSeq" id="WP_237248996.1">
    <property type="nucleotide sequence ID" value="NZ_JACBZP010000001.1"/>
</dbReference>
<evidence type="ECO:0000256" key="1">
    <source>
        <dbReference type="SAM" id="MobiDB-lite"/>
    </source>
</evidence>
<comment type="caution">
    <text evidence="2">The sequence shown here is derived from an EMBL/GenBank/DDBJ whole genome shotgun (WGS) entry which is preliminary data.</text>
</comment>
<feature type="compositionally biased region" description="Basic and acidic residues" evidence="1">
    <location>
        <begin position="155"/>
        <end position="168"/>
    </location>
</feature>
<dbReference type="PANTHER" id="PTHR43384">
    <property type="entry name" value="SEPTUM SITE-DETERMINING PROTEIN MIND HOMOLOG, CHLOROPLASTIC-RELATED"/>
    <property type="match status" value="1"/>
</dbReference>
<dbReference type="InterPro" id="IPR050625">
    <property type="entry name" value="ParA/MinD_ATPase"/>
</dbReference>
<keyword evidence="2" id="KW-0966">Cell projection</keyword>
<dbReference type="PANTHER" id="PTHR43384:SF14">
    <property type="entry name" value="ESX-1 SECRETION-ASSOCIATED PROTEIN ESPI"/>
    <property type="match status" value="1"/>
</dbReference>
<reference evidence="2 3" key="1">
    <citation type="submission" date="2020-07" db="EMBL/GenBank/DDBJ databases">
        <title>Sequencing the genomes of 1000 actinobacteria strains.</title>
        <authorList>
            <person name="Klenk H.-P."/>
        </authorList>
    </citation>
    <scope>NUCLEOTIDE SEQUENCE [LARGE SCALE GENOMIC DNA]</scope>
    <source>
        <strain evidence="2 3">DSM 26341</strain>
    </source>
</reference>
<keyword evidence="3" id="KW-1185">Reference proteome</keyword>
<keyword evidence="2" id="KW-0282">Flagellum</keyword>
<gene>
    <name evidence="2" type="ORF">BJY26_002098</name>
</gene>
<dbReference type="GO" id="GO:0051782">
    <property type="term" value="P:negative regulation of cell division"/>
    <property type="evidence" value="ECO:0007669"/>
    <property type="project" value="TreeGrafter"/>
</dbReference>
<dbReference type="GO" id="GO:0005829">
    <property type="term" value="C:cytosol"/>
    <property type="evidence" value="ECO:0007669"/>
    <property type="project" value="TreeGrafter"/>
</dbReference>
<name>A0A7Z0IHT2_9MICO</name>
<dbReference type="GO" id="GO:0016887">
    <property type="term" value="F:ATP hydrolysis activity"/>
    <property type="evidence" value="ECO:0007669"/>
    <property type="project" value="TreeGrafter"/>
</dbReference>
<organism evidence="2 3">
    <name type="scientific">Spelaeicoccus albus</name>
    <dbReference type="NCBI Taxonomy" id="1280376"/>
    <lineage>
        <taxon>Bacteria</taxon>
        <taxon>Bacillati</taxon>
        <taxon>Actinomycetota</taxon>
        <taxon>Actinomycetes</taxon>
        <taxon>Micrococcales</taxon>
        <taxon>Brevibacteriaceae</taxon>
        <taxon>Spelaeicoccus</taxon>
    </lineage>
</organism>
<dbReference type="SUPFAM" id="SSF52540">
    <property type="entry name" value="P-loop containing nucleoside triphosphate hydrolases"/>
    <property type="match status" value="1"/>
</dbReference>
<proteinExistence type="predicted"/>
<evidence type="ECO:0000313" key="3">
    <source>
        <dbReference type="Proteomes" id="UP000539111"/>
    </source>
</evidence>
<feature type="compositionally biased region" description="Basic residues" evidence="1">
    <location>
        <begin position="176"/>
        <end position="186"/>
    </location>
</feature>
<protein>
    <submittedName>
        <fullName evidence="2">MinD-like ATPase involved in chromosome partitioning or flagellar assembly</fullName>
    </submittedName>
</protein>